<dbReference type="PANTHER" id="PTHR21301">
    <property type="entry name" value="REVERSE TRANSCRIPTASE"/>
    <property type="match status" value="1"/>
</dbReference>
<organism evidence="1 2">
    <name type="scientific">Xenopus laevis</name>
    <name type="common">African clawed frog</name>
    <dbReference type="NCBI Taxonomy" id="8355"/>
    <lineage>
        <taxon>Eukaryota</taxon>
        <taxon>Metazoa</taxon>
        <taxon>Chordata</taxon>
        <taxon>Craniata</taxon>
        <taxon>Vertebrata</taxon>
        <taxon>Euteleostomi</taxon>
        <taxon>Amphibia</taxon>
        <taxon>Batrachia</taxon>
        <taxon>Anura</taxon>
        <taxon>Pipoidea</taxon>
        <taxon>Pipidae</taxon>
        <taxon>Xenopodinae</taxon>
        <taxon>Xenopus</taxon>
        <taxon>Xenopus</taxon>
    </lineage>
</organism>
<accession>A0A974HRY4</accession>
<sequence length="171" mass="19496">MEEVALLKREDLLPANESVKKSNKRVPFVSKYVKHMHQKENKQRSLFLNCVCCASIIKGDSIDHPTQGTKIKLHDYATCDSKGVIYMLKCPCGLVYVGQTARIKEHKGDICNLKQDTYTDTAVSRHFNTVKHTHGQLQWSVLAVVQPLSRGGNFKQKMLQREVNWILKLNS</sequence>
<dbReference type="Proteomes" id="UP000694892">
    <property type="component" value="Chromosome 3L"/>
</dbReference>
<protein>
    <recommendedName>
        <fullName evidence="3">GIY-YIG domain-containing protein</fullName>
    </recommendedName>
</protein>
<proteinExistence type="predicted"/>
<dbReference type="AlphaFoldDB" id="A0A974HRY4"/>
<name>A0A974HRY4_XENLA</name>
<dbReference type="EMBL" id="CM004470">
    <property type="protein sequence ID" value="OCT88337.1"/>
    <property type="molecule type" value="Genomic_DNA"/>
</dbReference>
<evidence type="ECO:0000313" key="2">
    <source>
        <dbReference type="Proteomes" id="UP000694892"/>
    </source>
</evidence>
<gene>
    <name evidence="1" type="ORF">XELAEV_18016972mg</name>
</gene>
<evidence type="ECO:0000313" key="1">
    <source>
        <dbReference type="EMBL" id="OCT88337.1"/>
    </source>
</evidence>
<reference evidence="2" key="1">
    <citation type="journal article" date="2016" name="Nature">
        <title>Genome evolution in the allotetraploid frog Xenopus laevis.</title>
        <authorList>
            <person name="Session A.M."/>
            <person name="Uno Y."/>
            <person name="Kwon T."/>
            <person name="Chapman J.A."/>
            <person name="Toyoda A."/>
            <person name="Takahashi S."/>
            <person name="Fukui A."/>
            <person name="Hikosaka A."/>
            <person name="Suzuki A."/>
            <person name="Kondo M."/>
            <person name="van Heeringen S.J."/>
            <person name="Quigley I."/>
            <person name="Heinz S."/>
            <person name="Ogino H."/>
            <person name="Ochi H."/>
            <person name="Hellsten U."/>
            <person name="Lyons J.B."/>
            <person name="Simakov O."/>
            <person name="Putnam N."/>
            <person name="Stites J."/>
            <person name="Kuroki Y."/>
            <person name="Tanaka T."/>
            <person name="Michiue T."/>
            <person name="Watanabe M."/>
            <person name="Bogdanovic O."/>
            <person name="Lister R."/>
            <person name="Georgiou G."/>
            <person name="Paranjpe S.S."/>
            <person name="van Kruijsbergen I."/>
            <person name="Shu S."/>
            <person name="Carlson J."/>
            <person name="Kinoshita T."/>
            <person name="Ohta Y."/>
            <person name="Mawaribuchi S."/>
            <person name="Jenkins J."/>
            <person name="Grimwood J."/>
            <person name="Schmutz J."/>
            <person name="Mitros T."/>
            <person name="Mozaffari S.V."/>
            <person name="Suzuki Y."/>
            <person name="Haramoto Y."/>
            <person name="Yamamoto T.S."/>
            <person name="Takagi C."/>
            <person name="Heald R."/>
            <person name="Miller K."/>
            <person name="Haudenschild C."/>
            <person name="Kitzman J."/>
            <person name="Nakayama T."/>
            <person name="Izutsu Y."/>
            <person name="Robert J."/>
            <person name="Fortriede J."/>
            <person name="Burns K."/>
            <person name="Lotay V."/>
            <person name="Karimi K."/>
            <person name="Yasuoka Y."/>
            <person name="Dichmann D.S."/>
            <person name="Flajnik M.F."/>
            <person name="Houston D.W."/>
            <person name="Shendure J."/>
            <person name="DuPasquier L."/>
            <person name="Vize P.D."/>
            <person name="Zorn A.M."/>
            <person name="Ito M."/>
            <person name="Marcotte E.M."/>
            <person name="Wallingford J.B."/>
            <person name="Ito Y."/>
            <person name="Asashima M."/>
            <person name="Ueno N."/>
            <person name="Matsuda Y."/>
            <person name="Veenstra G.J."/>
            <person name="Fujiyama A."/>
            <person name="Harland R.M."/>
            <person name="Taira M."/>
            <person name="Rokhsar D.S."/>
        </authorList>
    </citation>
    <scope>NUCLEOTIDE SEQUENCE [LARGE SCALE GENOMIC DNA]</scope>
    <source>
        <strain evidence="2">J</strain>
    </source>
</reference>
<evidence type="ECO:0008006" key="3">
    <source>
        <dbReference type="Google" id="ProtNLM"/>
    </source>
</evidence>
<dbReference type="PANTHER" id="PTHR21301:SF12">
    <property type="match status" value="1"/>
</dbReference>